<sequence>MALVEIASEGVTVRGNPKAPVTIVEVAEIMERIPARFEGKVKLVCMDFPISIPLELRLFESEVLEQVKEIEKIEMQRYVERLRQERDKIISSLKSEREALIQEEDDLRKEYERDQEEIERMEKRIKELRHELQVDLGDYESTISEFVGEIKGTTGTKKAGYGKVATLKEELVESTGGLV</sequence>
<dbReference type="EMBL" id="CAADFO010000158">
    <property type="protein sequence ID" value="VFK33450.1"/>
    <property type="molecule type" value="Genomic_DNA"/>
</dbReference>
<gene>
    <name evidence="2" type="ORF">BECKMB1821G_GA0114241_11584</name>
    <name evidence="4" type="ORF">BECKMB1821H_GA0114242_11624</name>
    <name evidence="3" type="ORF">BECKMB1821I_GA0114274_11682</name>
</gene>
<proteinExistence type="predicted"/>
<feature type="coiled-coil region" evidence="1">
    <location>
        <begin position="68"/>
        <end position="138"/>
    </location>
</feature>
<dbReference type="InterPro" id="IPR025519">
    <property type="entry name" value="DUF4407"/>
</dbReference>
<evidence type="ECO:0000313" key="2">
    <source>
        <dbReference type="EMBL" id="VFK33450.1"/>
    </source>
</evidence>
<reference evidence="3" key="1">
    <citation type="submission" date="2019-02" db="EMBL/GenBank/DDBJ databases">
        <authorList>
            <person name="Gruber-Vodicka R. H."/>
            <person name="Seah K. B. B."/>
        </authorList>
    </citation>
    <scope>NUCLEOTIDE SEQUENCE</scope>
    <source>
        <strain evidence="2">BECK_BZ197</strain>
        <strain evidence="4">BECK_BZ198</strain>
        <strain evidence="3">BECK_BZ199</strain>
    </source>
</reference>
<dbReference type="EMBL" id="CAADFQ010000168">
    <property type="protein sequence ID" value="VFK35951.1"/>
    <property type="molecule type" value="Genomic_DNA"/>
</dbReference>
<keyword evidence="1" id="KW-0175">Coiled coil</keyword>
<evidence type="ECO:0000256" key="1">
    <source>
        <dbReference type="SAM" id="Coils"/>
    </source>
</evidence>
<dbReference type="Gene3D" id="1.20.1170.10">
    <property type="match status" value="1"/>
</dbReference>
<evidence type="ECO:0000313" key="4">
    <source>
        <dbReference type="EMBL" id="VFK77555.1"/>
    </source>
</evidence>
<accession>A0A450Y312</accession>
<protein>
    <submittedName>
        <fullName evidence="3">Uncharacterized protein</fullName>
    </submittedName>
</protein>
<evidence type="ECO:0000313" key="3">
    <source>
        <dbReference type="EMBL" id="VFK35951.1"/>
    </source>
</evidence>
<dbReference type="AlphaFoldDB" id="A0A450Y312"/>
<organism evidence="3">
    <name type="scientific">Candidatus Kentrum sp. MB</name>
    <dbReference type="NCBI Taxonomy" id="2138164"/>
    <lineage>
        <taxon>Bacteria</taxon>
        <taxon>Pseudomonadati</taxon>
        <taxon>Pseudomonadota</taxon>
        <taxon>Gammaproteobacteria</taxon>
        <taxon>Candidatus Kentrum</taxon>
    </lineage>
</organism>
<dbReference type="EMBL" id="CAADGH010000162">
    <property type="protein sequence ID" value="VFK77555.1"/>
    <property type="molecule type" value="Genomic_DNA"/>
</dbReference>
<dbReference type="Pfam" id="PF14362">
    <property type="entry name" value="DUF4407"/>
    <property type="match status" value="1"/>
</dbReference>
<name>A0A450Y312_9GAMM</name>